<sequence length="177" mass="19671">MASCHSLPFTVFIDMAIGPILRMASSRMSSLLQDLNDFNFENDAEPENNIPEIPKRGESSRRTFDRKSSNQTPFSERKASNTTPPISERKSSTTANSINGRTSVRTVNSNATTLNRSNNENNNIPVSYLDSVKILVETIQQKAGDKREKIDSNDKRSRKFSSISNSTSASDNFDSSI</sequence>
<organism evidence="2 3">
    <name type="scientific">Clydaea vesicula</name>
    <dbReference type="NCBI Taxonomy" id="447962"/>
    <lineage>
        <taxon>Eukaryota</taxon>
        <taxon>Fungi</taxon>
        <taxon>Fungi incertae sedis</taxon>
        <taxon>Chytridiomycota</taxon>
        <taxon>Chytridiomycota incertae sedis</taxon>
        <taxon>Chytridiomycetes</taxon>
        <taxon>Lobulomycetales</taxon>
        <taxon>Lobulomycetaceae</taxon>
        <taxon>Clydaea</taxon>
    </lineage>
</organism>
<proteinExistence type="predicted"/>
<dbReference type="Proteomes" id="UP001211065">
    <property type="component" value="Unassembled WGS sequence"/>
</dbReference>
<keyword evidence="3" id="KW-1185">Reference proteome</keyword>
<gene>
    <name evidence="2" type="ORF">HK099_003774</name>
</gene>
<feature type="compositionally biased region" description="Polar residues" evidence="1">
    <location>
        <begin position="69"/>
        <end position="85"/>
    </location>
</feature>
<feature type="region of interest" description="Disordered" evidence="1">
    <location>
        <begin position="41"/>
        <end position="124"/>
    </location>
</feature>
<feature type="compositionally biased region" description="Low complexity" evidence="1">
    <location>
        <begin position="161"/>
        <end position="170"/>
    </location>
</feature>
<feature type="compositionally biased region" description="Polar residues" evidence="1">
    <location>
        <begin position="92"/>
        <end position="109"/>
    </location>
</feature>
<dbReference type="AlphaFoldDB" id="A0AAD5XW40"/>
<dbReference type="EMBL" id="JADGJW010000251">
    <property type="protein sequence ID" value="KAJ3221102.1"/>
    <property type="molecule type" value="Genomic_DNA"/>
</dbReference>
<feature type="compositionally biased region" description="Basic and acidic residues" evidence="1">
    <location>
        <begin position="53"/>
        <end position="68"/>
    </location>
</feature>
<feature type="compositionally biased region" description="Low complexity" evidence="1">
    <location>
        <begin position="110"/>
        <end position="123"/>
    </location>
</feature>
<accession>A0AAD5XW40</accession>
<name>A0AAD5XW40_9FUNG</name>
<feature type="compositionally biased region" description="Basic and acidic residues" evidence="1">
    <location>
        <begin position="143"/>
        <end position="155"/>
    </location>
</feature>
<evidence type="ECO:0000313" key="2">
    <source>
        <dbReference type="EMBL" id="KAJ3221102.1"/>
    </source>
</evidence>
<evidence type="ECO:0000256" key="1">
    <source>
        <dbReference type="SAM" id="MobiDB-lite"/>
    </source>
</evidence>
<evidence type="ECO:0000313" key="3">
    <source>
        <dbReference type="Proteomes" id="UP001211065"/>
    </source>
</evidence>
<comment type="caution">
    <text evidence="2">The sequence shown here is derived from an EMBL/GenBank/DDBJ whole genome shotgun (WGS) entry which is preliminary data.</text>
</comment>
<feature type="region of interest" description="Disordered" evidence="1">
    <location>
        <begin position="142"/>
        <end position="177"/>
    </location>
</feature>
<protein>
    <submittedName>
        <fullName evidence="2">Uncharacterized protein</fullName>
    </submittedName>
</protein>
<reference evidence="2" key="1">
    <citation type="submission" date="2020-05" db="EMBL/GenBank/DDBJ databases">
        <title>Phylogenomic resolution of chytrid fungi.</title>
        <authorList>
            <person name="Stajich J.E."/>
            <person name="Amses K."/>
            <person name="Simmons R."/>
            <person name="Seto K."/>
            <person name="Myers J."/>
            <person name="Bonds A."/>
            <person name="Quandt C.A."/>
            <person name="Barry K."/>
            <person name="Liu P."/>
            <person name="Grigoriev I."/>
            <person name="Longcore J.E."/>
            <person name="James T.Y."/>
        </authorList>
    </citation>
    <scope>NUCLEOTIDE SEQUENCE</scope>
    <source>
        <strain evidence="2">JEL0476</strain>
    </source>
</reference>